<evidence type="ECO:0000256" key="1">
    <source>
        <dbReference type="SAM" id="MobiDB-lite"/>
    </source>
</evidence>
<feature type="domain" description="Wbp11/ELF5/Saf1 N-terminal" evidence="2">
    <location>
        <begin position="4"/>
        <end position="82"/>
    </location>
</feature>
<dbReference type="RefSeq" id="XP_024328637.1">
    <property type="nucleotide sequence ID" value="XM_024463854.1"/>
</dbReference>
<proteinExistence type="predicted"/>
<organism evidence="3">
    <name type="scientific">Pseudogymnoascus destructans</name>
    <dbReference type="NCBI Taxonomy" id="655981"/>
    <lineage>
        <taxon>Eukaryota</taxon>
        <taxon>Fungi</taxon>
        <taxon>Dikarya</taxon>
        <taxon>Ascomycota</taxon>
        <taxon>Pezizomycotina</taxon>
        <taxon>Leotiomycetes</taxon>
        <taxon>Thelebolales</taxon>
        <taxon>Thelebolaceae</taxon>
        <taxon>Pseudogymnoascus</taxon>
    </lineage>
</organism>
<dbReference type="OrthoDB" id="5597581at2759"/>
<dbReference type="GeneID" id="36283257"/>
<dbReference type="VEuPathDB" id="FungiDB:GMDG_07021"/>
<dbReference type="AlphaFoldDB" id="A0A177AMV4"/>
<evidence type="ECO:0000259" key="2">
    <source>
        <dbReference type="Pfam" id="PF09429"/>
    </source>
</evidence>
<gene>
    <name evidence="3" type="ORF">VC83_00158</name>
</gene>
<feature type="compositionally biased region" description="Gly residues" evidence="1">
    <location>
        <begin position="233"/>
        <end position="249"/>
    </location>
</feature>
<sequence>MPKEKSINPAQAQRKAEKAKAAKKGKAEAATRRTEKLSRRNPERLQTQLSSLLAVESSGTKLTAHEVRLKEELEKDLKAVRKARETLGDKAPAFGRGGGDREGGRDGGRGGVLGKRRRDGGKGGEESDSDVPEEVAGVPMPRDTPPPIPKEVLDKWYQARRDKWAANNPQQAGRGGEGSSANAMPLGANAREVGRCGEKEEEVVMTVPPVEAKTVYEAAPAIRDLRQEAGAGEGYWKGAGEGGGEGDGGGGKEVEGKGGKRVTMKEVEDEDAQ</sequence>
<dbReference type="Pfam" id="PF09429">
    <property type="entry name" value="Wbp11"/>
    <property type="match status" value="1"/>
</dbReference>
<reference evidence="3" key="1">
    <citation type="submission" date="2016-03" db="EMBL/GenBank/DDBJ databases">
        <title>Updated assembly of Pseudogymnoascus destructans, the fungus causing white-nose syndrome of bats.</title>
        <authorList>
            <person name="Palmer J.M."/>
            <person name="Drees K.P."/>
            <person name="Foster J.T."/>
            <person name="Lindner D.L."/>
        </authorList>
    </citation>
    <scope>NUCLEOTIDE SEQUENCE [LARGE SCALE GENOMIC DNA]</scope>
    <source>
        <strain evidence="3">20631-21</strain>
    </source>
</reference>
<feature type="region of interest" description="Disordered" evidence="1">
    <location>
        <begin position="233"/>
        <end position="273"/>
    </location>
</feature>
<dbReference type="InterPro" id="IPR019007">
    <property type="entry name" value="Wbp11/ELF5/Saf1_N"/>
</dbReference>
<feature type="compositionally biased region" description="Basic and acidic residues" evidence="1">
    <location>
        <begin position="250"/>
        <end position="266"/>
    </location>
</feature>
<feature type="compositionally biased region" description="Basic and acidic residues" evidence="1">
    <location>
        <begin position="151"/>
        <end position="164"/>
    </location>
</feature>
<protein>
    <recommendedName>
        <fullName evidence="2">Wbp11/ELF5/Saf1 N-terminal domain-containing protein</fullName>
    </recommendedName>
</protein>
<dbReference type="GO" id="GO:0006396">
    <property type="term" value="P:RNA processing"/>
    <property type="evidence" value="ECO:0007669"/>
    <property type="project" value="InterPro"/>
</dbReference>
<feature type="compositionally biased region" description="Basic and acidic residues" evidence="1">
    <location>
        <begin position="14"/>
        <end position="43"/>
    </location>
</feature>
<feature type="region of interest" description="Disordered" evidence="1">
    <location>
        <begin position="84"/>
        <end position="185"/>
    </location>
</feature>
<dbReference type="eggNOG" id="ENOG502S9RI">
    <property type="taxonomic scope" value="Eukaryota"/>
</dbReference>
<dbReference type="Proteomes" id="UP000077154">
    <property type="component" value="Unassembled WGS sequence"/>
</dbReference>
<feature type="region of interest" description="Disordered" evidence="1">
    <location>
        <begin position="1"/>
        <end position="63"/>
    </location>
</feature>
<dbReference type="EMBL" id="KV441386">
    <property type="protein sequence ID" value="OAF63368.1"/>
    <property type="molecule type" value="Genomic_DNA"/>
</dbReference>
<evidence type="ECO:0000313" key="3">
    <source>
        <dbReference type="EMBL" id="OAF63368.1"/>
    </source>
</evidence>
<feature type="compositionally biased region" description="Polar residues" evidence="1">
    <location>
        <begin position="44"/>
        <end position="61"/>
    </location>
</feature>
<accession>A0A177AMV4</accession>
<name>A0A177AMV4_9PEZI</name>
<feature type="compositionally biased region" description="Basic and acidic residues" evidence="1">
    <location>
        <begin position="98"/>
        <end position="108"/>
    </location>
</feature>